<protein>
    <recommendedName>
        <fullName evidence="1">DUF7768 domain-containing protein</fullName>
    </recommendedName>
</protein>
<dbReference type="AlphaFoldDB" id="A0A1F2WNJ2"/>
<evidence type="ECO:0000259" key="1">
    <source>
        <dbReference type="Pfam" id="PF24963"/>
    </source>
</evidence>
<dbReference type="EMBL" id="MELK01000023">
    <property type="protein sequence ID" value="OFW58423.1"/>
    <property type="molecule type" value="Genomic_DNA"/>
</dbReference>
<dbReference type="STRING" id="1797197.A2Y75_01560"/>
<organism evidence="2 3">
    <name type="scientific">Candidatus Solincola sediminis</name>
    <dbReference type="NCBI Taxonomy" id="1797199"/>
    <lineage>
        <taxon>Bacteria</taxon>
        <taxon>Bacillati</taxon>
        <taxon>Actinomycetota</taxon>
        <taxon>Candidatus Geothermincolia</taxon>
        <taxon>Candidatus Geothermincolales</taxon>
        <taxon>Candidatus Geothermincolaceae</taxon>
        <taxon>Candidatus Solincola</taxon>
    </lineage>
</organism>
<comment type="caution">
    <text evidence="2">The sequence shown here is derived from an EMBL/GenBank/DDBJ whole genome shotgun (WGS) entry which is preliminary data.</text>
</comment>
<dbReference type="InterPro" id="IPR056670">
    <property type="entry name" value="DUF7768"/>
</dbReference>
<name>A0A1F2WNJ2_9ACTN</name>
<proteinExistence type="predicted"/>
<reference evidence="2 3" key="1">
    <citation type="journal article" date="2016" name="Nat. Commun.">
        <title>Thousands of microbial genomes shed light on interconnected biogeochemical processes in an aquifer system.</title>
        <authorList>
            <person name="Anantharaman K."/>
            <person name="Brown C.T."/>
            <person name="Hug L.A."/>
            <person name="Sharon I."/>
            <person name="Castelle C.J."/>
            <person name="Probst A.J."/>
            <person name="Thomas B.C."/>
            <person name="Singh A."/>
            <person name="Wilkins M.J."/>
            <person name="Karaoz U."/>
            <person name="Brodie E.L."/>
            <person name="Williams K.H."/>
            <person name="Hubbard S.S."/>
            <person name="Banfield J.F."/>
        </authorList>
    </citation>
    <scope>NUCLEOTIDE SEQUENCE [LARGE SCALE GENOMIC DNA]</scope>
</reference>
<feature type="domain" description="DUF7768" evidence="1">
    <location>
        <begin position="2"/>
        <end position="103"/>
    </location>
</feature>
<sequence>MKTVVIESPWRSDTKELADRNSRYLEACIVDCLRRGESPYASHKMLTDALDDRNEAQRKAGIEAGFVWAALADARVFYTDLGVSHGMFLAVVHAADIRQVVEYRTLGGGWVE</sequence>
<evidence type="ECO:0000313" key="2">
    <source>
        <dbReference type="EMBL" id="OFW58423.1"/>
    </source>
</evidence>
<dbReference type="Pfam" id="PF24963">
    <property type="entry name" value="DUF7768"/>
    <property type="match status" value="1"/>
</dbReference>
<evidence type="ECO:0000313" key="3">
    <source>
        <dbReference type="Proteomes" id="UP000177876"/>
    </source>
</evidence>
<gene>
    <name evidence="2" type="ORF">A2Y75_01560</name>
</gene>
<dbReference type="Proteomes" id="UP000177876">
    <property type="component" value="Unassembled WGS sequence"/>
</dbReference>
<accession>A0A1F2WNJ2</accession>